<dbReference type="RefSeq" id="WP_345009818.1">
    <property type="nucleotide sequence ID" value="NZ_BAABFC010000003.1"/>
</dbReference>
<dbReference type="PANTHER" id="PTHR30160">
    <property type="entry name" value="TETRAACYLDISACCHARIDE 4'-KINASE-RELATED"/>
    <property type="match status" value="1"/>
</dbReference>
<dbReference type="SUPFAM" id="SSF53756">
    <property type="entry name" value="UDP-Glycosyltransferase/glycogen phosphorylase"/>
    <property type="match status" value="1"/>
</dbReference>
<evidence type="ECO:0000313" key="7">
    <source>
        <dbReference type="Proteomes" id="UP001501321"/>
    </source>
</evidence>
<organism evidence="6 7">
    <name type="scientific">Pseudaeromonas paramecii</name>
    <dbReference type="NCBI Taxonomy" id="2138166"/>
    <lineage>
        <taxon>Bacteria</taxon>
        <taxon>Pseudomonadati</taxon>
        <taxon>Pseudomonadota</taxon>
        <taxon>Gammaproteobacteria</taxon>
        <taxon>Aeromonadales</taxon>
        <taxon>Aeromonadaceae</taxon>
        <taxon>Pseudaeromonas</taxon>
    </lineage>
</organism>
<dbReference type="EMBL" id="BAABFC010000003">
    <property type="protein sequence ID" value="GAA4494207.1"/>
    <property type="molecule type" value="Genomic_DNA"/>
</dbReference>
<dbReference type="Gene3D" id="3.40.50.2000">
    <property type="entry name" value="Glycogen Phosphorylase B"/>
    <property type="match status" value="2"/>
</dbReference>
<keyword evidence="1" id="KW-0328">Glycosyltransferase</keyword>
<evidence type="ECO:0000256" key="1">
    <source>
        <dbReference type="ARBA" id="ARBA00022676"/>
    </source>
</evidence>
<keyword evidence="7" id="KW-1185">Reference proteome</keyword>
<accession>A0ABP8PW90</accession>
<gene>
    <name evidence="6" type="primary">waaF</name>
    <name evidence="6" type="ORF">GCM10023095_05450</name>
</gene>
<dbReference type="Pfam" id="PF01075">
    <property type="entry name" value="Glyco_transf_9"/>
    <property type="match status" value="1"/>
</dbReference>
<evidence type="ECO:0000256" key="4">
    <source>
        <dbReference type="ARBA" id="ARBA00044042"/>
    </source>
</evidence>
<name>A0ABP8PW90_9GAMM</name>
<reference evidence="7" key="1">
    <citation type="journal article" date="2019" name="Int. J. Syst. Evol. Microbiol.">
        <title>The Global Catalogue of Microorganisms (GCM) 10K type strain sequencing project: providing services to taxonomists for standard genome sequencing and annotation.</title>
        <authorList>
            <consortium name="The Broad Institute Genomics Platform"/>
            <consortium name="The Broad Institute Genome Sequencing Center for Infectious Disease"/>
            <person name="Wu L."/>
            <person name="Ma J."/>
        </authorList>
    </citation>
    <scope>NUCLEOTIDE SEQUENCE [LARGE SCALE GENOMIC DNA]</scope>
    <source>
        <strain evidence="7">JCM 32226</strain>
    </source>
</reference>
<dbReference type="Proteomes" id="UP001501321">
    <property type="component" value="Unassembled WGS sequence"/>
</dbReference>
<comment type="caution">
    <text evidence="6">The sequence shown here is derived from an EMBL/GenBank/DDBJ whole genome shotgun (WGS) entry which is preliminary data.</text>
</comment>
<dbReference type="InterPro" id="IPR051199">
    <property type="entry name" value="LPS_LOS_Heptosyltrfase"/>
</dbReference>
<protein>
    <recommendedName>
        <fullName evidence="4">lipopolysaccharide heptosyltransferase II</fullName>
        <ecNumber evidence="4">2.4.99.24</ecNumber>
    </recommendedName>
</protein>
<evidence type="ECO:0000256" key="2">
    <source>
        <dbReference type="ARBA" id="ARBA00022679"/>
    </source>
</evidence>
<dbReference type="EC" id="2.4.99.24" evidence="4"/>
<sequence>MKILVIGPAWVGDMVMSNSLYQALKQQHPEAQLHVMAPAWCLPLLARMVEVDKAIAMPLGHGEFKLRERWRLGRALKAEGYDWALVLPNSLKSALIPWFAGIPRRTGWKGESRYGLLNDLRPDKRLFPMMVQRYLSLAFSKAAMTGPAALPAIPRPRLQVDALQQQQLVDRLNLSLTRPVLGLCPGAEFGPAKRWPAEHYAALASRWIAQGGQVWLFGSAKDEAAAAEIRQGLPPEALLHCQTLAGRTKLNEAMDLLAACQAVVSNDSGLMHISAAVGTPLVAVYGSTSTLYTPPLGERVAVVHTDIGCRPCFKRHCPLGHLRCLTELAPEQVWRALSQLLQPTQETVTP</sequence>
<evidence type="ECO:0000256" key="3">
    <source>
        <dbReference type="ARBA" id="ARBA00043995"/>
    </source>
</evidence>
<dbReference type="PANTHER" id="PTHR30160:SF7">
    <property type="entry name" value="ADP-HEPTOSE--LPS HEPTOSYLTRANSFERASE 2"/>
    <property type="match status" value="1"/>
</dbReference>
<dbReference type="InterPro" id="IPR011910">
    <property type="entry name" value="RfaF"/>
</dbReference>
<proteinExistence type="inferred from homology"/>
<comment type="catalytic activity">
    <reaction evidence="5">
        <text>an L-alpha-D-Hep-(1-&gt;5)-[alpha-Kdo-(2-&gt;4)]-alpha-Kdo-(2-&gt;6)-lipid A + ADP-L-glycero-beta-D-manno-heptose = an L-alpha-D-Hep-(1-&gt;3)-L-alpha-D-Hep-(1-&gt;5)-[alpha-Kdo-(2-&gt;4)]-alpha-Kdo-(2-&gt;6)-lipid A + ADP + H(+)</text>
        <dbReference type="Rhea" id="RHEA:74071"/>
        <dbReference type="ChEBI" id="CHEBI:15378"/>
        <dbReference type="ChEBI" id="CHEBI:61506"/>
        <dbReference type="ChEBI" id="CHEBI:193068"/>
        <dbReference type="ChEBI" id="CHEBI:193069"/>
        <dbReference type="ChEBI" id="CHEBI:456216"/>
        <dbReference type="EC" id="2.4.99.24"/>
    </reaction>
</comment>
<evidence type="ECO:0000313" key="6">
    <source>
        <dbReference type="EMBL" id="GAA4494207.1"/>
    </source>
</evidence>
<dbReference type="InterPro" id="IPR002201">
    <property type="entry name" value="Glyco_trans_9"/>
</dbReference>
<dbReference type="CDD" id="cd03789">
    <property type="entry name" value="GT9_LPS_heptosyltransferase"/>
    <property type="match status" value="1"/>
</dbReference>
<evidence type="ECO:0000256" key="5">
    <source>
        <dbReference type="ARBA" id="ARBA00047503"/>
    </source>
</evidence>
<keyword evidence="2" id="KW-0808">Transferase</keyword>
<dbReference type="NCBIfam" id="TIGR02195">
    <property type="entry name" value="heptsyl_trn_II"/>
    <property type="match status" value="1"/>
</dbReference>
<comment type="similarity">
    <text evidence="3">Belongs to the glycosyltransferase 9 family.</text>
</comment>